<dbReference type="Pfam" id="PF00440">
    <property type="entry name" value="TetR_N"/>
    <property type="match status" value="1"/>
</dbReference>
<dbReference type="PANTHER" id="PTHR30055:SF234">
    <property type="entry name" value="HTH-TYPE TRANSCRIPTIONAL REGULATOR BETI"/>
    <property type="match status" value="1"/>
</dbReference>
<dbReference type="Proteomes" id="UP001206483">
    <property type="component" value="Unassembled WGS sequence"/>
</dbReference>
<evidence type="ECO:0000313" key="7">
    <source>
        <dbReference type="Proteomes" id="UP001206483"/>
    </source>
</evidence>
<evidence type="ECO:0000256" key="4">
    <source>
        <dbReference type="PROSITE-ProRule" id="PRU00335"/>
    </source>
</evidence>
<reference evidence="6 7" key="1">
    <citation type="submission" date="2022-06" db="EMBL/GenBank/DDBJ databases">
        <title>Sequencing the genomes of 1000 actinobacteria strains.</title>
        <authorList>
            <person name="Klenk H.-P."/>
        </authorList>
    </citation>
    <scope>NUCLEOTIDE SEQUENCE [LARGE SCALE GENOMIC DNA]</scope>
    <source>
        <strain evidence="6 7">DSM 41656</strain>
    </source>
</reference>
<evidence type="ECO:0000313" key="6">
    <source>
        <dbReference type="EMBL" id="MCP2308121.1"/>
    </source>
</evidence>
<dbReference type="InterPro" id="IPR009057">
    <property type="entry name" value="Homeodomain-like_sf"/>
</dbReference>
<dbReference type="SUPFAM" id="SSF46689">
    <property type="entry name" value="Homeodomain-like"/>
    <property type="match status" value="1"/>
</dbReference>
<dbReference type="InterPro" id="IPR036271">
    <property type="entry name" value="Tet_transcr_reg_TetR-rel_C_sf"/>
</dbReference>
<accession>A0ABT1ISL5</accession>
<protein>
    <submittedName>
        <fullName evidence="6">AcrR family transcriptional regulator</fullName>
    </submittedName>
</protein>
<dbReference type="SUPFAM" id="SSF48498">
    <property type="entry name" value="Tetracyclin repressor-like, C-terminal domain"/>
    <property type="match status" value="1"/>
</dbReference>
<gene>
    <name evidence="6" type="ORF">FHR36_001213</name>
</gene>
<dbReference type="PANTHER" id="PTHR30055">
    <property type="entry name" value="HTH-TYPE TRANSCRIPTIONAL REGULATOR RUTR"/>
    <property type="match status" value="1"/>
</dbReference>
<evidence type="ECO:0000259" key="5">
    <source>
        <dbReference type="PROSITE" id="PS50977"/>
    </source>
</evidence>
<keyword evidence="3" id="KW-0804">Transcription</keyword>
<comment type="caution">
    <text evidence="6">The sequence shown here is derived from an EMBL/GenBank/DDBJ whole genome shotgun (WGS) entry which is preliminary data.</text>
</comment>
<proteinExistence type="predicted"/>
<name>A0ABT1ISL5_9ACTN</name>
<keyword evidence="2 4" id="KW-0238">DNA-binding</keyword>
<dbReference type="Gene3D" id="1.10.357.10">
    <property type="entry name" value="Tetracycline Repressor, domain 2"/>
    <property type="match status" value="1"/>
</dbReference>
<evidence type="ECO:0000256" key="2">
    <source>
        <dbReference type="ARBA" id="ARBA00023125"/>
    </source>
</evidence>
<dbReference type="InterPro" id="IPR049445">
    <property type="entry name" value="TetR_SbtR-like_C"/>
</dbReference>
<dbReference type="InterPro" id="IPR050109">
    <property type="entry name" value="HTH-type_TetR-like_transc_reg"/>
</dbReference>
<evidence type="ECO:0000256" key="3">
    <source>
        <dbReference type="ARBA" id="ARBA00023163"/>
    </source>
</evidence>
<keyword evidence="1" id="KW-0805">Transcription regulation</keyword>
<dbReference type="PRINTS" id="PR00455">
    <property type="entry name" value="HTHTETR"/>
</dbReference>
<dbReference type="EMBL" id="JAMZDX010000001">
    <property type="protein sequence ID" value="MCP2308121.1"/>
    <property type="molecule type" value="Genomic_DNA"/>
</dbReference>
<dbReference type="RefSeq" id="WP_253794423.1">
    <property type="nucleotide sequence ID" value="NZ_BAAAUB010000056.1"/>
</dbReference>
<feature type="domain" description="HTH tetR-type" evidence="5">
    <location>
        <begin position="18"/>
        <end position="77"/>
    </location>
</feature>
<organism evidence="6 7">
    <name type="scientific">Kitasatospora paracochleata</name>
    <dbReference type="NCBI Taxonomy" id="58354"/>
    <lineage>
        <taxon>Bacteria</taxon>
        <taxon>Bacillati</taxon>
        <taxon>Actinomycetota</taxon>
        <taxon>Actinomycetes</taxon>
        <taxon>Kitasatosporales</taxon>
        <taxon>Streptomycetaceae</taxon>
        <taxon>Kitasatospora</taxon>
    </lineage>
</organism>
<dbReference type="InterPro" id="IPR001647">
    <property type="entry name" value="HTH_TetR"/>
</dbReference>
<keyword evidence="7" id="KW-1185">Reference proteome</keyword>
<evidence type="ECO:0000256" key="1">
    <source>
        <dbReference type="ARBA" id="ARBA00023015"/>
    </source>
</evidence>
<feature type="DNA-binding region" description="H-T-H motif" evidence="4">
    <location>
        <begin position="40"/>
        <end position="59"/>
    </location>
</feature>
<sequence>MTTALGAGPAPKQRADATRNRARIITAAREAFVEHGALAPLDEIARRAGVGNATLYRNFADRRTLIHQVALSVIARVIEHAEAATAEEPDSFAALVRFVHASADERIGALCPLLSDHFDPDDPELEASRVRLEQVTNDLIARAHADGLLRADVGTGDVIIAITQLTRPLPGTACPDLDQFVHRHLQLFLDGLRNPARSELPGRPATLDDLKKRV</sequence>
<dbReference type="PROSITE" id="PS50977">
    <property type="entry name" value="HTH_TETR_2"/>
    <property type="match status" value="1"/>
</dbReference>
<dbReference type="Pfam" id="PF21597">
    <property type="entry name" value="TetR_C_43"/>
    <property type="match status" value="1"/>
</dbReference>